<dbReference type="Gene3D" id="3.40.50.1240">
    <property type="entry name" value="Phosphoglycerate mutase-like"/>
    <property type="match status" value="1"/>
</dbReference>
<dbReference type="PATRIC" id="fig|582515.4.peg.1259"/>
<dbReference type="InterPro" id="IPR029033">
    <property type="entry name" value="His_PPase_superfam"/>
</dbReference>
<dbReference type="SUPFAM" id="SSF53254">
    <property type="entry name" value="Phosphoglycerate mutase-like"/>
    <property type="match status" value="1"/>
</dbReference>
<dbReference type="PANTHER" id="PTHR16469:SF51">
    <property type="entry name" value="TRANSCRIPTION FACTOR TAU 55 KDA SUBUNIT"/>
    <property type="match status" value="1"/>
</dbReference>
<dbReference type="AlphaFoldDB" id="U5DKJ5"/>
<organism evidence="1 2">
    <name type="scientific">Rubidibacter lacunae KORDI 51-2</name>
    <dbReference type="NCBI Taxonomy" id="582515"/>
    <lineage>
        <taxon>Bacteria</taxon>
        <taxon>Bacillati</taxon>
        <taxon>Cyanobacteriota</taxon>
        <taxon>Cyanophyceae</taxon>
        <taxon>Oscillatoriophycideae</taxon>
        <taxon>Chroococcales</taxon>
        <taxon>Aphanothecaceae</taxon>
        <taxon>Rubidibacter</taxon>
    </lineage>
</organism>
<dbReference type="eggNOG" id="COG0406">
    <property type="taxonomic scope" value="Bacteria"/>
</dbReference>
<protein>
    <submittedName>
        <fullName evidence="1">Fructose-2,6-bisphosphatase</fullName>
    </submittedName>
</protein>
<name>U5DKJ5_9CHRO</name>
<dbReference type="SMART" id="SM00855">
    <property type="entry name" value="PGAM"/>
    <property type="match status" value="1"/>
</dbReference>
<sequence length="215" mass="23709">MVSPSQTVWIARHGNRYDFVNPAWFKTAPRPYDPHLSEDGIVQARQLGDRLRNEGIGRIFASPFLRTVQTAHLVAEALDLPIALEAGLSEWLNPCWMHEEPERLSLAALKERFPRVDTGYTSRAIASYPESDTEVAVRTGETARLLAEEFCEDLLLVGHGASVIGTARGLVGGTPDINAALCCLVKVVRQSQGWELELAGDTSHLSETESVVRFN</sequence>
<reference evidence="1 2" key="1">
    <citation type="submission" date="2013-05" db="EMBL/GenBank/DDBJ databases">
        <title>Draft genome sequence of Rubidibacter lacunae KORDI 51-2.</title>
        <authorList>
            <person name="Choi D.H."/>
            <person name="Noh J.H."/>
            <person name="Kwon K.-K."/>
            <person name="Lee J.-H."/>
            <person name="Ryu J.-Y."/>
        </authorList>
    </citation>
    <scope>NUCLEOTIDE SEQUENCE [LARGE SCALE GENOMIC DNA]</scope>
    <source>
        <strain evidence="1 2">KORDI 51-2</strain>
    </source>
</reference>
<evidence type="ECO:0000313" key="1">
    <source>
        <dbReference type="EMBL" id="ERN42196.1"/>
    </source>
</evidence>
<dbReference type="InParanoid" id="U5DKJ5"/>
<dbReference type="STRING" id="582515.KR51_00011250"/>
<evidence type="ECO:0000313" key="2">
    <source>
        <dbReference type="Proteomes" id="UP000016960"/>
    </source>
</evidence>
<dbReference type="RefSeq" id="WP_022605513.1">
    <property type="nucleotide sequence ID" value="NZ_ASSJ01000030.1"/>
</dbReference>
<dbReference type="OrthoDB" id="9782128at2"/>
<dbReference type="CDD" id="cd07067">
    <property type="entry name" value="HP_PGM_like"/>
    <property type="match status" value="1"/>
</dbReference>
<keyword evidence="2" id="KW-1185">Reference proteome</keyword>
<dbReference type="Proteomes" id="UP000016960">
    <property type="component" value="Unassembled WGS sequence"/>
</dbReference>
<dbReference type="Pfam" id="PF00300">
    <property type="entry name" value="His_Phos_1"/>
    <property type="match status" value="1"/>
</dbReference>
<dbReference type="EMBL" id="ASSJ01000030">
    <property type="protein sequence ID" value="ERN42196.1"/>
    <property type="molecule type" value="Genomic_DNA"/>
</dbReference>
<dbReference type="PANTHER" id="PTHR16469">
    <property type="entry name" value="UBIQUITIN-ASSOCIATED AND SH3 DOMAIN-CONTAINING BA-RELATED"/>
    <property type="match status" value="1"/>
</dbReference>
<comment type="caution">
    <text evidence="1">The sequence shown here is derived from an EMBL/GenBank/DDBJ whole genome shotgun (WGS) entry which is preliminary data.</text>
</comment>
<proteinExistence type="predicted"/>
<gene>
    <name evidence="1" type="ORF">KR51_00011250</name>
</gene>
<accession>U5DKJ5</accession>
<dbReference type="InterPro" id="IPR051710">
    <property type="entry name" value="Phosphatase_SH3-domain"/>
</dbReference>
<dbReference type="InterPro" id="IPR013078">
    <property type="entry name" value="His_Pase_superF_clade-1"/>
</dbReference>